<dbReference type="OrthoDB" id="4446543at2"/>
<comment type="caution">
    <text evidence="2">The sequence shown here is derived from an EMBL/GenBank/DDBJ whole genome shotgun (WGS) entry which is preliminary data.</text>
</comment>
<dbReference type="Pfam" id="PF04233">
    <property type="entry name" value="Phage_Mu_F"/>
    <property type="match status" value="1"/>
</dbReference>
<gene>
    <name evidence="2" type="ORF">CH339_06900</name>
</gene>
<evidence type="ECO:0000259" key="1">
    <source>
        <dbReference type="Pfam" id="PF04233"/>
    </source>
</evidence>
<keyword evidence="3" id="KW-1185">Reference proteome</keyword>
<dbReference type="InterPro" id="IPR006528">
    <property type="entry name" value="Phage_head_morphogenesis_dom"/>
</dbReference>
<name>A0A327JQL3_9HYPH</name>
<dbReference type="EMBL" id="NPEV01000010">
    <property type="protein sequence ID" value="RAI28341.1"/>
    <property type="molecule type" value="Genomic_DNA"/>
</dbReference>
<organism evidence="2 3">
    <name type="scientific">Rhodobium orientis</name>
    <dbReference type="NCBI Taxonomy" id="34017"/>
    <lineage>
        <taxon>Bacteria</taxon>
        <taxon>Pseudomonadati</taxon>
        <taxon>Pseudomonadota</taxon>
        <taxon>Alphaproteobacteria</taxon>
        <taxon>Hyphomicrobiales</taxon>
        <taxon>Rhodobiaceae</taxon>
        <taxon>Rhodobium</taxon>
    </lineage>
</organism>
<feature type="domain" description="Phage head morphogenesis" evidence="1">
    <location>
        <begin position="52"/>
        <end position="96"/>
    </location>
</feature>
<dbReference type="NCBIfam" id="TIGR01641">
    <property type="entry name" value="phageSPP1_gp7"/>
    <property type="match status" value="1"/>
</dbReference>
<dbReference type="AlphaFoldDB" id="A0A327JQL3"/>
<evidence type="ECO:0000313" key="2">
    <source>
        <dbReference type="EMBL" id="RAI28341.1"/>
    </source>
</evidence>
<sequence length="356" mass="40233">MTTYGPHHWEDHLKFGKGSMDRGAIAYRKAFEAYMRKGTPFALTLKETHPTTHYVWRTRGDRKVRPSHAKNNGKIFAWDDPPSTGHPGEEYGCRCWAEPYDQDVAEYFNIALTNVFDIGPPWGSWDFIKHYFQGQGASVTVRQTGHLVKVVAEHKRIVIDDPTRLSGQIADAARKNIGESFKAEFGRSYAMQSIVFSLGDTNISGDYSCICDEINGMLEISGSINFRIRDEFRDPLDIGTVLPERIAKIDEKISEMVKDIADATYDAAVYAIEIANDVASNVEKEIGKLDRFLRDYISDKVKREILRRRKNAIDVLEVKDLREIPGGTPYSIVDDWSATVSARVSHDKGKSRFTAS</sequence>
<accession>A0A327JQL3</accession>
<protein>
    <recommendedName>
        <fullName evidence="1">Phage head morphogenesis domain-containing protein</fullName>
    </recommendedName>
</protein>
<evidence type="ECO:0000313" key="3">
    <source>
        <dbReference type="Proteomes" id="UP000249299"/>
    </source>
</evidence>
<proteinExistence type="predicted"/>
<dbReference type="Proteomes" id="UP000249299">
    <property type="component" value="Unassembled WGS sequence"/>
</dbReference>
<reference evidence="2 3" key="1">
    <citation type="submission" date="2017-07" db="EMBL/GenBank/DDBJ databases">
        <title>Draft Genome Sequences of Select Purple Nonsulfur Bacteria.</title>
        <authorList>
            <person name="Lasarre B."/>
            <person name="Mckinlay J.B."/>
        </authorList>
    </citation>
    <scope>NUCLEOTIDE SEQUENCE [LARGE SCALE GENOMIC DNA]</scope>
    <source>
        <strain evidence="2 3">DSM 11290</strain>
    </source>
</reference>